<comment type="caution">
    <text evidence="4">The sequence shown here is derived from an EMBL/GenBank/DDBJ whole genome shotgun (WGS) entry which is preliminary data.</text>
</comment>
<evidence type="ECO:0000313" key="5">
    <source>
        <dbReference type="Proteomes" id="UP000317646"/>
    </source>
</evidence>
<evidence type="ECO:0000259" key="3">
    <source>
        <dbReference type="Pfam" id="PF13505"/>
    </source>
</evidence>
<protein>
    <submittedName>
        <fullName evidence="4">Porin family protein</fullName>
    </submittedName>
</protein>
<dbReference type="EMBL" id="RCYZ01000002">
    <property type="protein sequence ID" value="TPG67186.1"/>
    <property type="molecule type" value="Genomic_DNA"/>
</dbReference>
<dbReference type="InterPro" id="IPR027385">
    <property type="entry name" value="Beta-barrel_OMP"/>
</dbReference>
<name>A0A502H1E7_9BACT</name>
<evidence type="ECO:0000256" key="2">
    <source>
        <dbReference type="SAM" id="SignalP"/>
    </source>
</evidence>
<feature type="domain" description="Outer membrane protein beta-barrel" evidence="3">
    <location>
        <begin position="14"/>
        <end position="218"/>
    </location>
</feature>
<keyword evidence="1 2" id="KW-0732">Signal</keyword>
<evidence type="ECO:0000256" key="1">
    <source>
        <dbReference type="ARBA" id="ARBA00022729"/>
    </source>
</evidence>
<feature type="chain" id="PRO_5021274371" evidence="2">
    <location>
        <begin position="23"/>
        <end position="221"/>
    </location>
</feature>
<proteinExistence type="predicted"/>
<dbReference type="RefSeq" id="WP_140465495.1">
    <property type="nucleotide sequence ID" value="NZ_RCYZ01000002.1"/>
</dbReference>
<dbReference type="AlphaFoldDB" id="A0A502H1E7"/>
<reference evidence="4 5" key="1">
    <citation type="journal article" date="2019" name="Environ. Microbiol.">
        <title>Species interactions and distinct microbial communities in high Arctic permafrost affected cryosols are associated with the CH4 and CO2 gas fluxes.</title>
        <authorList>
            <person name="Altshuler I."/>
            <person name="Hamel J."/>
            <person name="Turney S."/>
            <person name="Magnuson E."/>
            <person name="Levesque R."/>
            <person name="Greer C."/>
            <person name="Whyte L.G."/>
        </authorList>
    </citation>
    <scope>NUCLEOTIDE SEQUENCE [LARGE SCALE GENOMIC DNA]</scope>
    <source>
        <strain evidence="4 5">S9.2P</strain>
    </source>
</reference>
<sequence length="221" mass="24129">MRFCPPLLIGLLAGALPLASFAQTAAPAPFKPQLFVGLGVAAGSPQSPVASFDNTLSPLLTVGVQLQPRLALQASAQYHQRKDSYFHPGLFYFNGGLHQGISYSNSQQRTIAVPVLVRYALTRRPEQRLQVDALGGFTLARDTYQSNATTVDSLQNTVNNSNYDYANNNFYLNLGAGLRYRLGNHLALTGDLLFNLLLNRNTYNSISSTGALGLRYRFGRS</sequence>
<feature type="signal peptide" evidence="2">
    <location>
        <begin position="1"/>
        <end position="22"/>
    </location>
</feature>
<dbReference type="OrthoDB" id="886433at2"/>
<dbReference type="Proteomes" id="UP000317646">
    <property type="component" value="Unassembled WGS sequence"/>
</dbReference>
<accession>A0A502H1E7</accession>
<dbReference type="Gene3D" id="2.40.160.20">
    <property type="match status" value="1"/>
</dbReference>
<gene>
    <name evidence="4" type="ORF">EAH73_05495</name>
</gene>
<organism evidence="4 5">
    <name type="scientific">Hymenobacter nivis</name>
    <dbReference type="NCBI Taxonomy" id="1850093"/>
    <lineage>
        <taxon>Bacteria</taxon>
        <taxon>Pseudomonadati</taxon>
        <taxon>Bacteroidota</taxon>
        <taxon>Cytophagia</taxon>
        <taxon>Cytophagales</taxon>
        <taxon>Hymenobacteraceae</taxon>
        <taxon>Hymenobacter</taxon>
    </lineage>
</organism>
<dbReference type="InterPro" id="IPR011250">
    <property type="entry name" value="OMP/PagP_B-barrel"/>
</dbReference>
<dbReference type="SUPFAM" id="SSF56925">
    <property type="entry name" value="OMPA-like"/>
    <property type="match status" value="1"/>
</dbReference>
<keyword evidence="5" id="KW-1185">Reference proteome</keyword>
<dbReference type="Pfam" id="PF13505">
    <property type="entry name" value="OMP_b-brl"/>
    <property type="match status" value="1"/>
</dbReference>
<evidence type="ECO:0000313" key="4">
    <source>
        <dbReference type="EMBL" id="TPG67186.1"/>
    </source>
</evidence>